<dbReference type="RefSeq" id="WP_061611637.1">
    <property type="nucleotide sequence ID" value="NZ_JEMA01000907.1"/>
</dbReference>
<dbReference type="EMBL" id="JEMA01000907">
    <property type="protein sequence ID" value="KYF64528.1"/>
    <property type="molecule type" value="Genomic_DNA"/>
</dbReference>
<evidence type="ECO:0000313" key="2">
    <source>
        <dbReference type="Proteomes" id="UP000075260"/>
    </source>
</evidence>
<organism evidence="1 2">
    <name type="scientific">Sorangium cellulosum</name>
    <name type="common">Polyangium cellulosum</name>
    <dbReference type="NCBI Taxonomy" id="56"/>
    <lineage>
        <taxon>Bacteria</taxon>
        <taxon>Pseudomonadati</taxon>
        <taxon>Myxococcota</taxon>
        <taxon>Polyangia</taxon>
        <taxon>Polyangiales</taxon>
        <taxon>Polyangiaceae</taxon>
        <taxon>Sorangium</taxon>
    </lineage>
</organism>
<evidence type="ECO:0000313" key="1">
    <source>
        <dbReference type="EMBL" id="KYF64528.1"/>
    </source>
</evidence>
<proteinExistence type="predicted"/>
<accession>A0A150QA76</accession>
<sequence length="170" mass="16696">MITDYGSLTLGVVVPGAASAAAAIDVACGVAAPNVSAQLTALASFTPSAGLTLVQQLEIAQNIVSNIQDAIALGLESPSLAVQAAVAAAITADLQAKLLTVQAQLDAAVELQGLLATGGVRLLKFVGVQNAFGAELAAELGPGSGATYALVLLTNGGDAWTAVEGVLKTS</sequence>
<gene>
    <name evidence="1" type="ORF">BE15_04490</name>
</gene>
<dbReference type="Proteomes" id="UP000075260">
    <property type="component" value="Unassembled WGS sequence"/>
</dbReference>
<protein>
    <submittedName>
        <fullName evidence="1">Uncharacterized protein</fullName>
    </submittedName>
</protein>
<dbReference type="AlphaFoldDB" id="A0A150QA76"/>
<comment type="caution">
    <text evidence="1">The sequence shown here is derived from an EMBL/GenBank/DDBJ whole genome shotgun (WGS) entry which is preliminary data.</text>
</comment>
<reference evidence="1 2" key="1">
    <citation type="submission" date="2014-02" db="EMBL/GenBank/DDBJ databases">
        <title>The small core and large imbalanced accessory genome model reveals a collaborative survival strategy of Sorangium cellulosum strains in nature.</title>
        <authorList>
            <person name="Han K."/>
            <person name="Peng R."/>
            <person name="Blom J."/>
            <person name="Li Y.-Z."/>
        </authorList>
    </citation>
    <scope>NUCLEOTIDE SEQUENCE [LARGE SCALE GENOMIC DNA]</scope>
    <source>
        <strain evidence="1 2">So0008-312</strain>
    </source>
</reference>
<name>A0A150QA76_SORCE</name>